<dbReference type="PROSITE" id="PS50060">
    <property type="entry name" value="MAM_2"/>
    <property type="match status" value="1"/>
</dbReference>
<feature type="domain" description="F5/8 type C" evidence="9">
    <location>
        <begin position="232"/>
        <end position="396"/>
    </location>
</feature>
<comment type="subcellular location">
    <subcellularLocation>
        <location evidence="1">Endomembrane system</location>
        <topology evidence="1">Peripheral membrane protein</topology>
    </subcellularLocation>
    <subcellularLocation>
        <location evidence="2">Secreted</location>
    </subcellularLocation>
</comment>
<evidence type="ECO:0000313" key="14">
    <source>
        <dbReference type="Proteomes" id="UP001634394"/>
    </source>
</evidence>
<evidence type="ECO:0000256" key="6">
    <source>
        <dbReference type="ARBA" id="ARBA00023157"/>
    </source>
</evidence>
<dbReference type="Gene3D" id="2.10.70.10">
    <property type="entry name" value="Complement Module, domain 1"/>
    <property type="match status" value="1"/>
</dbReference>
<dbReference type="InterPro" id="IPR000998">
    <property type="entry name" value="MAM_dom"/>
</dbReference>
<proteinExistence type="predicted"/>
<evidence type="ECO:0000256" key="4">
    <source>
        <dbReference type="ARBA" id="ARBA00022889"/>
    </source>
</evidence>
<evidence type="ECO:0000256" key="5">
    <source>
        <dbReference type="ARBA" id="ARBA00023136"/>
    </source>
</evidence>
<dbReference type="Pfam" id="PF00754">
    <property type="entry name" value="F5_F8_type_C"/>
    <property type="match status" value="1"/>
</dbReference>
<dbReference type="GO" id="GO:0005576">
    <property type="term" value="C:extracellular region"/>
    <property type="evidence" value="ECO:0007669"/>
    <property type="project" value="UniProtKB-SubCell"/>
</dbReference>
<dbReference type="PANTHER" id="PTHR46806">
    <property type="entry name" value="F5/8 TYPE C DOMAIN-CONTAINING PROTEIN"/>
    <property type="match status" value="1"/>
</dbReference>
<dbReference type="SMART" id="SM00032">
    <property type="entry name" value="CCP"/>
    <property type="match status" value="1"/>
</dbReference>
<dbReference type="InterPro" id="IPR050633">
    <property type="entry name" value="Neuropilin_MCO_CoagFactor"/>
</dbReference>
<dbReference type="InterPro" id="IPR000421">
    <property type="entry name" value="FA58C"/>
</dbReference>
<keyword evidence="5 8" id="KW-0472">Membrane</keyword>
<dbReference type="SUPFAM" id="SSF57535">
    <property type="entry name" value="Complement control module/SCR domain"/>
    <property type="match status" value="1"/>
</dbReference>
<protein>
    <submittedName>
        <fullName evidence="13">Uncharacterized protein</fullName>
    </submittedName>
</protein>
<comment type="caution">
    <text evidence="13">The sequence shown here is derived from an EMBL/GenBank/DDBJ whole genome shotgun (WGS) entry which is preliminary data.</text>
</comment>
<evidence type="ECO:0000259" key="11">
    <source>
        <dbReference type="PROSITE" id="PS50923"/>
    </source>
</evidence>
<gene>
    <name evidence="13" type="ORF">ACJMK2_020739</name>
</gene>
<dbReference type="PROSITE" id="PS50022">
    <property type="entry name" value="FA58C_3"/>
    <property type="match status" value="1"/>
</dbReference>
<evidence type="ECO:0000256" key="3">
    <source>
        <dbReference type="ARBA" id="ARBA00022525"/>
    </source>
</evidence>
<dbReference type="InterPro" id="IPR008979">
    <property type="entry name" value="Galactose-bd-like_sf"/>
</dbReference>
<dbReference type="Gene3D" id="2.60.120.200">
    <property type="match status" value="1"/>
</dbReference>
<dbReference type="Pfam" id="PF00084">
    <property type="entry name" value="Sushi"/>
    <property type="match status" value="1"/>
</dbReference>
<evidence type="ECO:0000259" key="12">
    <source>
        <dbReference type="PROSITE" id="PS50948"/>
    </source>
</evidence>
<name>A0ABD3U2B8_SINWO</name>
<keyword evidence="14" id="KW-1185">Reference proteome</keyword>
<evidence type="ECO:0000256" key="7">
    <source>
        <dbReference type="PROSITE-ProRule" id="PRU00302"/>
    </source>
</evidence>
<keyword evidence="8" id="KW-1133">Transmembrane helix</keyword>
<comment type="caution">
    <text evidence="7">Lacks conserved residue(s) required for the propagation of feature annotation.</text>
</comment>
<reference evidence="13 14" key="1">
    <citation type="submission" date="2024-11" db="EMBL/GenBank/DDBJ databases">
        <title>Chromosome-level genome assembly of the freshwater bivalve Anodonta woodiana.</title>
        <authorList>
            <person name="Chen X."/>
        </authorList>
    </citation>
    <scope>NUCLEOTIDE SEQUENCE [LARGE SCALE GENOMIC DNA]</scope>
    <source>
        <strain evidence="13">MN2024</strain>
        <tissue evidence="13">Gills</tissue>
    </source>
</reference>
<organism evidence="13 14">
    <name type="scientific">Sinanodonta woodiana</name>
    <name type="common">Chinese pond mussel</name>
    <name type="synonym">Anodonta woodiana</name>
    <dbReference type="NCBI Taxonomy" id="1069815"/>
    <lineage>
        <taxon>Eukaryota</taxon>
        <taxon>Metazoa</taxon>
        <taxon>Spiralia</taxon>
        <taxon>Lophotrochozoa</taxon>
        <taxon>Mollusca</taxon>
        <taxon>Bivalvia</taxon>
        <taxon>Autobranchia</taxon>
        <taxon>Heteroconchia</taxon>
        <taxon>Palaeoheterodonta</taxon>
        <taxon>Unionida</taxon>
        <taxon>Unionoidea</taxon>
        <taxon>Unionidae</taxon>
        <taxon>Unioninae</taxon>
        <taxon>Sinanodonta</taxon>
    </lineage>
</organism>
<dbReference type="InterPro" id="IPR000436">
    <property type="entry name" value="Sushi_SCR_CCP_dom"/>
</dbReference>
<evidence type="ECO:0000259" key="10">
    <source>
        <dbReference type="PROSITE" id="PS50060"/>
    </source>
</evidence>
<accession>A0ABD3U2B8</accession>
<dbReference type="InterPro" id="IPR013320">
    <property type="entry name" value="ConA-like_dom_sf"/>
</dbReference>
<dbReference type="Pfam" id="PF00629">
    <property type="entry name" value="MAM"/>
    <property type="match status" value="1"/>
</dbReference>
<dbReference type="SUPFAM" id="SSF49899">
    <property type="entry name" value="Concanavalin A-like lectins/glucanases"/>
    <property type="match status" value="1"/>
</dbReference>
<keyword evidence="4" id="KW-0130">Cell adhesion</keyword>
<evidence type="ECO:0000259" key="9">
    <source>
        <dbReference type="PROSITE" id="PS50022"/>
    </source>
</evidence>
<dbReference type="Proteomes" id="UP001634394">
    <property type="component" value="Unassembled WGS sequence"/>
</dbReference>
<dbReference type="EMBL" id="JBJQND010000017">
    <property type="protein sequence ID" value="KAL3842753.1"/>
    <property type="molecule type" value="Genomic_DNA"/>
</dbReference>
<keyword evidence="7" id="KW-0768">Sushi</keyword>
<evidence type="ECO:0000313" key="13">
    <source>
        <dbReference type="EMBL" id="KAL3842753.1"/>
    </source>
</evidence>
<dbReference type="SUPFAM" id="SSF49785">
    <property type="entry name" value="Galactose-binding domain-like"/>
    <property type="match status" value="1"/>
</dbReference>
<dbReference type="InterPro" id="IPR003609">
    <property type="entry name" value="Pan_app"/>
</dbReference>
<dbReference type="CDD" id="cd00033">
    <property type="entry name" value="CCP"/>
    <property type="match status" value="1"/>
</dbReference>
<dbReference type="InterPro" id="IPR035976">
    <property type="entry name" value="Sushi/SCR/CCP_sf"/>
</dbReference>
<dbReference type="CDD" id="cd00057">
    <property type="entry name" value="FA58C"/>
    <property type="match status" value="1"/>
</dbReference>
<feature type="domain" description="Sushi" evidence="11">
    <location>
        <begin position="133"/>
        <end position="192"/>
    </location>
</feature>
<evidence type="ECO:0000256" key="2">
    <source>
        <dbReference type="ARBA" id="ARBA00004613"/>
    </source>
</evidence>
<evidence type="ECO:0000256" key="8">
    <source>
        <dbReference type="SAM" id="Phobius"/>
    </source>
</evidence>
<keyword evidence="3" id="KW-0964">Secreted</keyword>
<dbReference type="PANTHER" id="PTHR46806:SF5">
    <property type="entry name" value="F5_8 TYPE C DOMAIN-CONTAINING PROTEIN"/>
    <property type="match status" value="1"/>
</dbReference>
<dbReference type="AlphaFoldDB" id="A0ABD3U2B8"/>
<dbReference type="SMART" id="SM00231">
    <property type="entry name" value="FA58C"/>
    <property type="match status" value="1"/>
</dbReference>
<dbReference type="GO" id="GO:0007155">
    <property type="term" value="P:cell adhesion"/>
    <property type="evidence" value="ECO:0007669"/>
    <property type="project" value="UniProtKB-KW"/>
</dbReference>
<dbReference type="PROSITE" id="PS50923">
    <property type="entry name" value="SUSHI"/>
    <property type="match status" value="1"/>
</dbReference>
<evidence type="ECO:0000256" key="1">
    <source>
        <dbReference type="ARBA" id="ARBA00004184"/>
    </source>
</evidence>
<dbReference type="PROSITE" id="PS50948">
    <property type="entry name" value="PAN"/>
    <property type="match status" value="1"/>
</dbReference>
<feature type="transmembrane region" description="Helical" evidence="8">
    <location>
        <begin position="12"/>
        <end position="29"/>
    </location>
</feature>
<dbReference type="SMART" id="SM00137">
    <property type="entry name" value="MAM"/>
    <property type="match status" value="1"/>
</dbReference>
<sequence>MIMAHFKNYRPYLCALYVIMIYMFATNLYCILTEGMKIEYGTYFDGEELVTIHKISLQRCICECKAKTNRCESLIYKRSFTSCRLNVQKAATHQEFSDQAGSIYVEMDNDVPGCEKYQMAAKTDNSAVPFNQPACGKPQAKANATFMGNVYSNGSRIKYICNKGFKQLDHTESVTVCLYNESWSEINFTCKPDTIAKSCRNDSECFELSSECRDNRCVCIRNYVYSMTEFACVPSRIGCDNYLISDAIPEDQFTGSSHFINEAQSQYCYPKMARLVPYQEDNAPFCDVWAPKTLNEFEYIQVNLSKLHSVRAIITRGRKNPEQYVETYKVESSADGSSFRPVQGDVANVDVVFSGNKDPKTSVTNQLPCPVEAQYIRINPQTYHIYMSLQFDLIGCTLNTADCDFQIDTCGWQHVNTSLKRWEHGRPNITQGTSPNDHTCSSGDDSTDAMNCNYMYVTSERQEHGNAQVTMSVRRSNTSRCLNLWHTASNDFRGSLNIITAKCEQAIEKLRNTTIINFFHQWNMSRVQVESGVYQIVIEGIWTRESRGVLMIDDIKMTENDCT</sequence>
<dbReference type="GO" id="GO:0012505">
    <property type="term" value="C:endomembrane system"/>
    <property type="evidence" value="ECO:0007669"/>
    <property type="project" value="UniProtKB-SubCell"/>
</dbReference>
<feature type="domain" description="Apple" evidence="12">
    <location>
        <begin position="30"/>
        <end position="109"/>
    </location>
</feature>
<feature type="domain" description="MAM" evidence="10">
    <location>
        <begin position="401"/>
        <end position="563"/>
    </location>
</feature>
<keyword evidence="6" id="KW-1015">Disulfide bond</keyword>
<dbReference type="Gene3D" id="2.60.120.260">
    <property type="entry name" value="Galactose-binding domain-like"/>
    <property type="match status" value="1"/>
</dbReference>
<keyword evidence="8" id="KW-0812">Transmembrane</keyword>